<dbReference type="SUPFAM" id="SSF51905">
    <property type="entry name" value="FAD/NAD(P)-binding domain"/>
    <property type="match status" value="1"/>
</dbReference>
<dbReference type="Gene3D" id="3.50.50.60">
    <property type="entry name" value="FAD/NAD(P)-binding domain"/>
    <property type="match status" value="2"/>
</dbReference>
<reference evidence="1 2" key="1">
    <citation type="journal article" date="2019" name="Emerg. Microbes Infect.">
        <title>Comprehensive subspecies identification of 175 nontuberculous mycobacteria species based on 7547 genomic profiles.</title>
        <authorList>
            <person name="Matsumoto Y."/>
            <person name="Kinjo T."/>
            <person name="Motooka D."/>
            <person name="Nabeya D."/>
            <person name="Jung N."/>
            <person name="Uechi K."/>
            <person name="Horii T."/>
            <person name="Iida T."/>
            <person name="Fujita J."/>
            <person name="Nakamura S."/>
        </authorList>
    </citation>
    <scope>NUCLEOTIDE SEQUENCE [LARGE SCALE GENOMIC DNA]</scope>
    <source>
        <strain evidence="1 2">JCM 16367</strain>
    </source>
</reference>
<dbReference type="InterPro" id="IPR036188">
    <property type="entry name" value="FAD/NAD-bd_sf"/>
</dbReference>
<dbReference type="Pfam" id="PF13450">
    <property type="entry name" value="NAD_binding_8"/>
    <property type="match status" value="1"/>
</dbReference>
<evidence type="ECO:0000313" key="1">
    <source>
        <dbReference type="EMBL" id="BBY05538.1"/>
    </source>
</evidence>
<name>A0A7I7PAE7_9MYCO</name>
<dbReference type="Proteomes" id="UP000466894">
    <property type="component" value="Chromosome"/>
</dbReference>
<sequence>MSANAAREFDAIVVGGGHNGLVAAAYLARAGLRVRVLERLEHVGGAAVSAHVFDGVDAQLSRYAYLVSLLPPRIVDDIGAPVRLARRRYASYSPDPANAGRTGLLIGAHNMFPAIGAADDERGFTEFYRRCRLVTEPMWPTLLEPLRTRAQMRRHVIDHSPPAAADAWQAMIEEPIGRAIAAGVGNDLVRGVIATDALIGTFERLDDASLRQNTCFLYHLLGQGTGQWDVPVGGMGSVTTALAAAAAGYGAEITTGADVYAIDPDGEVCYRVGDDERLVTGRHILAGVTPVVLADLLGEHRPPLAHGCQVKVNMVVRRLPRLRDDAVIPEQAFGGTFHVNETWSQLDAAYSMAAHGRVPDPLPCEIYCHSLTDPSVLSPALRHSGAATLTVFGLHTPHALLSDAGPEVVREQLTDAVLASLNSLLAEPIQEVLMADAHGRPCIETKTTLDLERTLAMSGGNIFHGALCWPFAEDDDPLDTPARQWGVATGHERIMLCGSASRRGRAVSGIGGHNAAMAVVAGQARRTPL</sequence>
<proteinExistence type="predicted"/>
<dbReference type="GO" id="GO:0005829">
    <property type="term" value="C:cytosol"/>
    <property type="evidence" value="ECO:0007669"/>
    <property type="project" value="TreeGrafter"/>
</dbReference>
<dbReference type="AlphaFoldDB" id="A0A7I7PAE7"/>
<gene>
    <name evidence="1" type="ORF">MNVI_08560</name>
</gene>
<dbReference type="PANTHER" id="PTHR10668:SF103">
    <property type="entry name" value="PYRIDINE NUCLEOTIDE-DISULFIDE OXIDOREDUCTASE DOMAIN-CONTAINING PROTEIN 2"/>
    <property type="match status" value="1"/>
</dbReference>
<dbReference type="EMBL" id="AP022583">
    <property type="protein sequence ID" value="BBY05538.1"/>
    <property type="molecule type" value="Genomic_DNA"/>
</dbReference>
<accession>A0A7I7PAE7</accession>
<dbReference type="PANTHER" id="PTHR10668">
    <property type="entry name" value="PHYTOENE DEHYDROGENASE"/>
    <property type="match status" value="1"/>
</dbReference>
<evidence type="ECO:0008006" key="3">
    <source>
        <dbReference type="Google" id="ProtNLM"/>
    </source>
</evidence>
<dbReference type="KEGG" id="mnv:MNVI_08560"/>
<protein>
    <recommendedName>
        <fullName evidence="3">Phytoene dehydrogenase</fullName>
    </recommendedName>
</protein>
<evidence type="ECO:0000313" key="2">
    <source>
        <dbReference type="Proteomes" id="UP000466894"/>
    </source>
</evidence>
<organism evidence="1 2">
    <name type="scientific">Mycobacterium noviomagense</name>
    <dbReference type="NCBI Taxonomy" id="459858"/>
    <lineage>
        <taxon>Bacteria</taxon>
        <taxon>Bacillati</taxon>
        <taxon>Actinomycetota</taxon>
        <taxon>Actinomycetes</taxon>
        <taxon>Mycobacteriales</taxon>
        <taxon>Mycobacteriaceae</taxon>
        <taxon>Mycobacterium</taxon>
    </lineage>
</organism>